<proteinExistence type="predicted"/>
<accession>M3BT10</accession>
<protein>
    <submittedName>
        <fullName evidence="1">Uncharacterized protein</fullName>
    </submittedName>
</protein>
<gene>
    <name evidence="1" type="ORF">H114_20973</name>
</gene>
<dbReference type="Proteomes" id="UP000011732">
    <property type="component" value="Unassembled WGS sequence"/>
</dbReference>
<organism evidence="1 2">
    <name type="scientific">Streptomyces gancidicus BKS 13-15</name>
    <dbReference type="NCBI Taxonomy" id="1284664"/>
    <lineage>
        <taxon>Bacteria</taxon>
        <taxon>Bacillati</taxon>
        <taxon>Actinomycetota</taxon>
        <taxon>Actinomycetes</taxon>
        <taxon>Kitasatosporales</taxon>
        <taxon>Streptomycetaceae</taxon>
        <taxon>Streptomyces</taxon>
        <taxon>Streptomyces pseudogriseolus group</taxon>
    </lineage>
</organism>
<name>M3BT10_STREZ</name>
<sequence>MNMTSSSFQRTLTLPATLCEQAVPYLEQAARRTVDGAGVPLKAFRAAAEGDCTLPVSVVEQAAGCLLVLATETAQSVRPSVLRATIAVALCLRDAVEAVRRPALTTRFW</sequence>
<dbReference type="PATRIC" id="fig|1284664.3.peg.4208"/>
<dbReference type="EMBL" id="AOHP01000084">
    <property type="protein sequence ID" value="EMF27074.1"/>
    <property type="molecule type" value="Genomic_DNA"/>
</dbReference>
<reference evidence="1 2" key="1">
    <citation type="journal article" date="2013" name="Genome Announc.">
        <title>Draft Genome Sequence of Streptomyces gancidicus Strain BKS 13-15.</title>
        <authorList>
            <person name="Kumar S."/>
            <person name="Kaur N."/>
            <person name="Singh N.K."/>
            <person name="Raghava G.P."/>
            <person name="Mayilraj S."/>
        </authorList>
    </citation>
    <scope>NUCLEOTIDE SEQUENCE [LARGE SCALE GENOMIC DNA]</scope>
    <source>
        <strain evidence="1 2">BKS 13-15</strain>
    </source>
</reference>
<dbReference type="AlphaFoldDB" id="M3BT10"/>
<comment type="caution">
    <text evidence="1">The sequence shown here is derived from an EMBL/GenBank/DDBJ whole genome shotgun (WGS) entry which is preliminary data.</text>
</comment>
<evidence type="ECO:0000313" key="1">
    <source>
        <dbReference type="EMBL" id="EMF27074.1"/>
    </source>
</evidence>
<evidence type="ECO:0000313" key="2">
    <source>
        <dbReference type="Proteomes" id="UP000011732"/>
    </source>
</evidence>
<keyword evidence="2" id="KW-1185">Reference proteome</keyword>